<dbReference type="OrthoDB" id="681025at2"/>
<dbReference type="SUPFAM" id="SSF47598">
    <property type="entry name" value="Ribbon-helix-helix"/>
    <property type="match status" value="1"/>
</dbReference>
<dbReference type="GO" id="GO:0006355">
    <property type="term" value="P:regulation of DNA-templated transcription"/>
    <property type="evidence" value="ECO:0007669"/>
    <property type="project" value="InterPro"/>
</dbReference>
<dbReference type="RefSeq" id="WP_081153269.1">
    <property type="nucleotide sequence ID" value="NZ_LVYD01000064.1"/>
</dbReference>
<sequence length="125" mass="14029">MKGKHSQPWHHTKRLHIRLTADEKKQMAEMAKEHGLSLSDFVRVTITRSKPVMPKAKPDRELFIRTLAQLGKVGSNVNQIAHELHRERIVGNGHHVPDRIIESALSSVKALSNHLITLLTDGAQG</sequence>
<gene>
    <name evidence="1" type="ORF">A3860_33745</name>
</gene>
<protein>
    <submittedName>
        <fullName evidence="1">Uncharacterized protein</fullName>
    </submittedName>
</protein>
<dbReference type="Proteomes" id="UP000192796">
    <property type="component" value="Unassembled WGS sequence"/>
</dbReference>
<evidence type="ECO:0000313" key="2">
    <source>
        <dbReference type="Proteomes" id="UP000192796"/>
    </source>
</evidence>
<accession>A0A1V9FPQ9</accession>
<evidence type="ECO:0000313" key="1">
    <source>
        <dbReference type="EMBL" id="OQP60345.1"/>
    </source>
</evidence>
<reference evidence="1 2" key="1">
    <citation type="submission" date="2016-03" db="EMBL/GenBank/DDBJ databases">
        <title>Niastella vici sp. nov., isolated from farmland soil.</title>
        <authorList>
            <person name="Chen L."/>
            <person name="Wang D."/>
            <person name="Yang S."/>
            <person name="Wang G."/>
        </authorList>
    </citation>
    <scope>NUCLEOTIDE SEQUENCE [LARGE SCALE GENOMIC DNA]</scope>
    <source>
        <strain evidence="1 2">DJ57</strain>
    </source>
</reference>
<proteinExistence type="predicted"/>
<organism evidence="1 2">
    <name type="scientific">Niastella vici</name>
    <dbReference type="NCBI Taxonomy" id="1703345"/>
    <lineage>
        <taxon>Bacteria</taxon>
        <taxon>Pseudomonadati</taxon>
        <taxon>Bacteroidota</taxon>
        <taxon>Chitinophagia</taxon>
        <taxon>Chitinophagales</taxon>
        <taxon>Chitinophagaceae</taxon>
        <taxon>Niastella</taxon>
    </lineage>
</organism>
<dbReference type="EMBL" id="LVYD01000064">
    <property type="protein sequence ID" value="OQP60345.1"/>
    <property type="molecule type" value="Genomic_DNA"/>
</dbReference>
<dbReference type="Pfam" id="PF21983">
    <property type="entry name" value="NikA-like"/>
    <property type="match status" value="1"/>
</dbReference>
<dbReference type="InterPro" id="IPR053842">
    <property type="entry name" value="NikA-like"/>
</dbReference>
<dbReference type="STRING" id="1703345.A3860_33745"/>
<comment type="caution">
    <text evidence="1">The sequence shown here is derived from an EMBL/GenBank/DDBJ whole genome shotgun (WGS) entry which is preliminary data.</text>
</comment>
<dbReference type="InterPro" id="IPR010985">
    <property type="entry name" value="Ribbon_hlx_hlx"/>
</dbReference>
<dbReference type="AlphaFoldDB" id="A0A1V9FPQ9"/>
<name>A0A1V9FPQ9_9BACT</name>
<keyword evidence="2" id="KW-1185">Reference proteome</keyword>